<accession>A0A1H6FES3</accession>
<evidence type="ECO:0000256" key="3">
    <source>
        <dbReference type="ARBA" id="ARBA00022448"/>
    </source>
</evidence>
<dbReference type="Proteomes" id="UP000236724">
    <property type="component" value="Unassembled WGS sequence"/>
</dbReference>
<name>A0A1H6FES3_9GAMM</name>
<feature type="domain" description="NolW-like" evidence="12">
    <location>
        <begin position="260"/>
        <end position="352"/>
    </location>
</feature>
<feature type="domain" description="NolW-like" evidence="12">
    <location>
        <begin position="122"/>
        <end position="180"/>
    </location>
</feature>
<dbReference type="AlphaFoldDB" id="A0A1H6FES3"/>
<dbReference type="Gene3D" id="3.30.1370.120">
    <property type="match status" value="3"/>
</dbReference>
<keyword evidence="8" id="KW-0472">Membrane</keyword>
<dbReference type="GO" id="GO:0015627">
    <property type="term" value="C:type II protein secretion system complex"/>
    <property type="evidence" value="ECO:0007669"/>
    <property type="project" value="InterPro"/>
</dbReference>
<dbReference type="GO" id="GO:0015628">
    <property type="term" value="P:protein secretion by the type II secretion system"/>
    <property type="evidence" value="ECO:0007669"/>
    <property type="project" value="InterPro"/>
</dbReference>
<evidence type="ECO:0000256" key="10">
    <source>
        <dbReference type="RuleBase" id="RU004004"/>
    </source>
</evidence>
<dbReference type="PRINTS" id="PR00811">
    <property type="entry name" value="BCTERIALGSPD"/>
</dbReference>
<evidence type="ECO:0000259" key="11">
    <source>
        <dbReference type="Pfam" id="PF00263"/>
    </source>
</evidence>
<keyword evidence="6" id="KW-0732">Signal</keyword>
<dbReference type="Pfam" id="PF03958">
    <property type="entry name" value="Secretin_N"/>
    <property type="match status" value="3"/>
</dbReference>
<dbReference type="Pfam" id="PF21305">
    <property type="entry name" value="type_II_gspD_N0"/>
    <property type="match status" value="1"/>
</dbReference>
<evidence type="ECO:0000256" key="1">
    <source>
        <dbReference type="ARBA" id="ARBA00004442"/>
    </source>
</evidence>
<dbReference type="Pfam" id="PF00263">
    <property type="entry name" value="Secretin"/>
    <property type="match status" value="1"/>
</dbReference>
<keyword evidence="15" id="KW-1185">Reference proteome</keyword>
<keyword evidence="4" id="KW-1134">Transmembrane beta strand</keyword>
<dbReference type="InterPro" id="IPR050810">
    <property type="entry name" value="Bact_Secretion_Sys_Channel"/>
</dbReference>
<dbReference type="PANTHER" id="PTHR30332">
    <property type="entry name" value="PROBABLE GENERAL SECRETION PATHWAY PROTEIN D"/>
    <property type="match status" value="1"/>
</dbReference>
<gene>
    <name evidence="14" type="primary">xcpQ</name>
    <name evidence="14" type="ORF">MBHS_03550</name>
</gene>
<keyword evidence="3 10" id="KW-0813">Transport</keyword>
<evidence type="ECO:0000256" key="6">
    <source>
        <dbReference type="ARBA" id="ARBA00022729"/>
    </source>
</evidence>
<evidence type="ECO:0000256" key="9">
    <source>
        <dbReference type="ARBA" id="ARBA00023237"/>
    </source>
</evidence>
<dbReference type="RefSeq" id="WP_103921296.1">
    <property type="nucleotide sequence ID" value="NZ_FMSV02000537.1"/>
</dbReference>
<keyword evidence="5" id="KW-0812">Transmembrane</keyword>
<dbReference type="NCBIfam" id="TIGR02517">
    <property type="entry name" value="type_II_gspD"/>
    <property type="match status" value="1"/>
</dbReference>
<feature type="domain" description="NolW-like" evidence="12">
    <location>
        <begin position="186"/>
        <end position="253"/>
    </location>
</feature>
<evidence type="ECO:0000256" key="5">
    <source>
        <dbReference type="ARBA" id="ARBA00022692"/>
    </source>
</evidence>
<dbReference type="OrthoDB" id="9775455at2"/>
<proteinExistence type="inferred from homology"/>
<dbReference type="InterPro" id="IPR005644">
    <property type="entry name" value="NolW-like"/>
</dbReference>
<reference evidence="14 15" key="1">
    <citation type="submission" date="2016-10" db="EMBL/GenBank/DDBJ databases">
        <authorList>
            <person name="de Groot N.N."/>
        </authorList>
    </citation>
    <scope>NUCLEOTIDE SEQUENCE [LARGE SCALE GENOMIC DNA]</scope>
    <source>
        <strain evidence="14">MBHS1</strain>
    </source>
</reference>
<evidence type="ECO:0000313" key="14">
    <source>
        <dbReference type="EMBL" id="SEH07666.1"/>
    </source>
</evidence>
<dbReference type="EMBL" id="FMSV02000537">
    <property type="protein sequence ID" value="SEH07666.1"/>
    <property type="molecule type" value="Genomic_DNA"/>
</dbReference>
<feature type="domain" description="GspD-like N0" evidence="13">
    <location>
        <begin position="27"/>
        <end position="96"/>
    </location>
</feature>
<evidence type="ECO:0000313" key="15">
    <source>
        <dbReference type="Proteomes" id="UP000236724"/>
    </source>
</evidence>
<organism evidence="14 15">
    <name type="scientific">Candidatus Venteria ishoeyi</name>
    <dbReference type="NCBI Taxonomy" id="1899563"/>
    <lineage>
        <taxon>Bacteria</taxon>
        <taxon>Pseudomonadati</taxon>
        <taxon>Pseudomonadota</taxon>
        <taxon>Gammaproteobacteria</taxon>
        <taxon>Thiotrichales</taxon>
        <taxon>Thiotrichaceae</taxon>
        <taxon>Venteria</taxon>
    </lineage>
</organism>
<dbReference type="PANTHER" id="PTHR30332:SF24">
    <property type="entry name" value="SECRETIN GSPD-RELATED"/>
    <property type="match status" value="1"/>
</dbReference>
<dbReference type="InterPro" id="IPR049371">
    <property type="entry name" value="GspD-like_N0"/>
</dbReference>
<sequence>MTKIISYTFGLLLLLNTSLLLAQQVTLNLKQVEIETLIQMVSEVTKKNFVVDERVKGKVTVISAKPMDEKELYQTFLSILSVHQYAAIPSGHIIKIVPEALAKSSNTPLTQPSDQAGDEIITQIIKINHISAAQLIPILRPLVPQQGHIAAHPDNNMIILSDRAANVKRMVQIIRRIDRADHDEVDVIMLQHAAAAEVVRLIDNLEQSTRASAKNSARKARVIADERTNSVLISGEKPDRLRLNALITHLDTPLEAVGNTQVIYLHYAEAKDLVSVLQSVSDNITGVKQAGVASSMVKVSGAPAKAGIAHAKKMNTSIQADESTNSLIITAAPDVLLALKSVIRQLDIRRAQVLVEAVIAEVESSKTQELGVQWIMPGLNGSSGPVGIINFGSPGAGIVDLIAGIENNTLAGNSAINGANFGAGRYKNGVLDFGVLLSALASDRSTNILSTPSLMTLDNQEALIHVGQNVPFITGQYTNTGAANGSANPFQTIQREDVGVKLKVKPQINEGNAIKLEIEQEVSTIVPNQAGISASDLVTNIRTLKTTVMIEDGGILVLGGLIDETLTDTEQKVPGLGDIPVLGALFRSQGLTKVKRNLMVFLHPRIVRDPATERQISSDKYRMMRQTQQNLQTSGVPFTQMPDIPVLPDMSQFLRVLPGDEQPVVLPPPAAPAS</sequence>
<dbReference type="InterPro" id="IPR038591">
    <property type="entry name" value="NolW-like_sf"/>
</dbReference>
<keyword evidence="9" id="KW-0998">Cell outer membrane</keyword>
<evidence type="ECO:0000256" key="8">
    <source>
        <dbReference type="ARBA" id="ARBA00023136"/>
    </source>
</evidence>
<protein>
    <submittedName>
        <fullName evidence="14">Type II secretion system protein D</fullName>
    </submittedName>
</protein>
<comment type="subcellular location">
    <subcellularLocation>
        <location evidence="1 10">Cell outer membrane</location>
    </subcellularLocation>
</comment>
<keyword evidence="7" id="KW-0653">Protein transport</keyword>
<dbReference type="InterPro" id="IPR004846">
    <property type="entry name" value="T2SS/T3SS_dom"/>
</dbReference>
<dbReference type="GO" id="GO:0009279">
    <property type="term" value="C:cell outer membrane"/>
    <property type="evidence" value="ECO:0007669"/>
    <property type="project" value="UniProtKB-SubCell"/>
</dbReference>
<comment type="similarity">
    <text evidence="2">Belongs to the bacterial secretin family. GSP D subfamily.</text>
</comment>
<dbReference type="InterPro" id="IPR001775">
    <property type="entry name" value="GspD/PilQ"/>
</dbReference>
<evidence type="ECO:0000259" key="13">
    <source>
        <dbReference type="Pfam" id="PF21305"/>
    </source>
</evidence>
<feature type="domain" description="Type II/III secretion system secretin-like" evidence="11">
    <location>
        <begin position="439"/>
        <end position="608"/>
    </location>
</feature>
<evidence type="ECO:0000256" key="7">
    <source>
        <dbReference type="ARBA" id="ARBA00022927"/>
    </source>
</evidence>
<dbReference type="InterPro" id="IPR013356">
    <property type="entry name" value="T2SS_GspD"/>
</dbReference>
<evidence type="ECO:0000256" key="2">
    <source>
        <dbReference type="ARBA" id="ARBA00006980"/>
    </source>
</evidence>
<evidence type="ECO:0000259" key="12">
    <source>
        <dbReference type="Pfam" id="PF03958"/>
    </source>
</evidence>
<evidence type="ECO:0000256" key="4">
    <source>
        <dbReference type="ARBA" id="ARBA00022452"/>
    </source>
</evidence>